<feature type="region of interest" description="Disordered" evidence="1">
    <location>
        <begin position="1"/>
        <end position="23"/>
    </location>
</feature>
<proteinExistence type="predicted"/>
<dbReference type="Gene3D" id="3.30.70.270">
    <property type="match status" value="1"/>
</dbReference>
<gene>
    <name evidence="4" type="ORF">ACFO3Q_07920</name>
</gene>
<protein>
    <submittedName>
        <fullName evidence="4">Bifunctional diguanylate cyclase/phosphodiesterase</fullName>
    </submittedName>
</protein>
<sequence>MTTSATDTADTRRALERAQRRAGRERRAREAAEALFESRVRELCALNRRLAELTARLEERVAERTRESAVERERALALAEHDPLTGLANRARYLRVLGDAVRAARDEGRRAVLMLVDVDAFREVNDTFGHEAGDAFLRLFADRLVAAAGEDGFVARLGGDEFAVLYPERADPAAASAAALHAEICQPLAHNGIVLEVSCSAGVACLTADTDDTATLQRDADIALRAAKAAGRRQCVAIDAAMREAVVLRQRLESELAAAIAEGQIRAWFQPIVDLGSRRCIGAEALARWHHPEFGVLEPAVFIPLMEKQGLADALFRAVLRDACVALRPLAARGALRHLSVNVSPSQFRFGTLGADVLAILEETGFPPQVLVLEITEAVLLLELSHTRDTLVQLCAQGARVALDDFGTGYSNLAYLRSLPVHCVKLDKSLTAGVEDDPRAGRLIRAFVQMAGTLELELVAEGVEAAAQAEWLAAAGCVLQQGYHFERPLPAERLEAVFGRDGT</sequence>
<dbReference type="InterPro" id="IPR050706">
    <property type="entry name" value="Cyclic-di-GMP_PDE-like"/>
</dbReference>
<dbReference type="Pfam" id="PF00563">
    <property type="entry name" value="EAL"/>
    <property type="match status" value="1"/>
</dbReference>
<dbReference type="SMART" id="SM00267">
    <property type="entry name" value="GGDEF"/>
    <property type="match status" value="1"/>
</dbReference>
<dbReference type="InterPro" id="IPR001633">
    <property type="entry name" value="EAL_dom"/>
</dbReference>
<dbReference type="EMBL" id="JBHSGG010000022">
    <property type="protein sequence ID" value="MFC4728092.1"/>
    <property type="molecule type" value="Genomic_DNA"/>
</dbReference>
<organism evidence="4 5">
    <name type="scientific">Coralloluteibacterium thermophilum</name>
    <dbReference type="NCBI Taxonomy" id="2707049"/>
    <lineage>
        <taxon>Bacteria</taxon>
        <taxon>Pseudomonadati</taxon>
        <taxon>Pseudomonadota</taxon>
        <taxon>Gammaproteobacteria</taxon>
        <taxon>Lysobacterales</taxon>
        <taxon>Lysobacteraceae</taxon>
        <taxon>Coralloluteibacterium</taxon>
    </lineage>
</organism>
<evidence type="ECO:0000259" key="2">
    <source>
        <dbReference type="PROSITE" id="PS50883"/>
    </source>
</evidence>
<dbReference type="InterPro" id="IPR035919">
    <property type="entry name" value="EAL_sf"/>
</dbReference>
<dbReference type="SUPFAM" id="SSF141868">
    <property type="entry name" value="EAL domain-like"/>
    <property type="match status" value="1"/>
</dbReference>
<reference evidence="5" key="1">
    <citation type="journal article" date="2019" name="Int. J. Syst. Evol. Microbiol.">
        <title>The Global Catalogue of Microorganisms (GCM) 10K type strain sequencing project: providing services to taxonomists for standard genome sequencing and annotation.</title>
        <authorList>
            <consortium name="The Broad Institute Genomics Platform"/>
            <consortium name="The Broad Institute Genome Sequencing Center for Infectious Disease"/>
            <person name="Wu L."/>
            <person name="Ma J."/>
        </authorList>
    </citation>
    <scope>NUCLEOTIDE SEQUENCE [LARGE SCALE GENOMIC DNA]</scope>
    <source>
        <strain evidence="5">CGMCC 1.13574</strain>
    </source>
</reference>
<evidence type="ECO:0000256" key="1">
    <source>
        <dbReference type="SAM" id="MobiDB-lite"/>
    </source>
</evidence>
<dbReference type="PANTHER" id="PTHR33121:SF70">
    <property type="entry name" value="SIGNALING PROTEIN YKOW"/>
    <property type="match status" value="1"/>
</dbReference>
<dbReference type="SMART" id="SM00052">
    <property type="entry name" value="EAL"/>
    <property type="match status" value="1"/>
</dbReference>
<evidence type="ECO:0000259" key="3">
    <source>
        <dbReference type="PROSITE" id="PS50887"/>
    </source>
</evidence>
<feature type="compositionally biased region" description="Basic and acidic residues" evidence="1">
    <location>
        <begin position="9"/>
        <end position="19"/>
    </location>
</feature>
<dbReference type="CDD" id="cd01949">
    <property type="entry name" value="GGDEF"/>
    <property type="match status" value="1"/>
</dbReference>
<feature type="domain" description="GGDEF" evidence="3">
    <location>
        <begin position="109"/>
        <end position="240"/>
    </location>
</feature>
<name>A0ABV9NIA0_9GAMM</name>
<dbReference type="InterPro" id="IPR029787">
    <property type="entry name" value="Nucleotide_cyclase"/>
</dbReference>
<dbReference type="Pfam" id="PF00990">
    <property type="entry name" value="GGDEF"/>
    <property type="match status" value="1"/>
</dbReference>
<dbReference type="PANTHER" id="PTHR33121">
    <property type="entry name" value="CYCLIC DI-GMP PHOSPHODIESTERASE PDEF"/>
    <property type="match status" value="1"/>
</dbReference>
<dbReference type="PROSITE" id="PS50887">
    <property type="entry name" value="GGDEF"/>
    <property type="match status" value="1"/>
</dbReference>
<dbReference type="NCBIfam" id="TIGR00254">
    <property type="entry name" value="GGDEF"/>
    <property type="match status" value="1"/>
</dbReference>
<comment type="caution">
    <text evidence="4">The sequence shown here is derived from an EMBL/GenBank/DDBJ whole genome shotgun (WGS) entry which is preliminary data.</text>
</comment>
<dbReference type="CDD" id="cd01948">
    <property type="entry name" value="EAL"/>
    <property type="match status" value="1"/>
</dbReference>
<dbReference type="SUPFAM" id="SSF55073">
    <property type="entry name" value="Nucleotide cyclase"/>
    <property type="match status" value="1"/>
</dbReference>
<dbReference type="Gene3D" id="3.20.20.450">
    <property type="entry name" value="EAL domain"/>
    <property type="match status" value="1"/>
</dbReference>
<dbReference type="Proteomes" id="UP001595892">
    <property type="component" value="Unassembled WGS sequence"/>
</dbReference>
<feature type="domain" description="EAL" evidence="2">
    <location>
        <begin position="249"/>
        <end position="502"/>
    </location>
</feature>
<dbReference type="InterPro" id="IPR000160">
    <property type="entry name" value="GGDEF_dom"/>
</dbReference>
<evidence type="ECO:0000313" key="4">
    <source>
        <dbReference type="EMBL" id="MFC4728092.1"/>
    </source>
</evidence>
<dbReference type="RefSeq" id="WP_377004115.1">
    <property type="nucleotide sequence ID" value="NZ_JBHSGG010000022.1"/>
</dbReference>
<accession>A0ABV9NIA0</accession>
<keyword evidence="5" id="KW-1185">Reference proteome</keyword>
<dbReference type="InterPro" id="IPR043128">
    <property type="entry name" value="Rev_trsase/Diguanyl_cyclase"/>
</dbReference>
<dbReference type="PROSITE" id="PS50883">
    <property type="entry name" value="EAL"/>
    <property type="match status" value="1"/>
</dbReference>
<evidence type="ECO:0000313" key="5">
    <source>
        <dbReference type="Proteomes" id="UP001595892"/>
    </source>
</evidence>